<gene>
    <name evidence="4" type="primary">LOC101864061</name>
</gene>
<evidence type="ECO:0000313" key="3">
    <source>
        <dbReference type="Proteomes" id="UP000694888"/>
    </source>
</evidence>
<feature type="domain" description="Mon2/Sec7/BIG1-like dimerisation and cyclophilin-binding" evidence="2">
    <location>
        <begin position="12"/>
        <end position="135"/>
    </location>
</feature>
<organism evidence="3 4">
    <name type="scientific">Aplysia californica</name>
    <name type="common">California sea hare</name>
    <dbReference type="NCBI Taxonomy" id="6500"/>
    <lineage>
        <taxon>Eukaryota</taxon>
        <taxon>Metazoa</taxon>
        <taxon>Spiralia</taxon>
        <taxon>Lophotrochozoa</taxon>
        <taxon>Mollusca</taxon>
        <taxon>Gastropoda</taxon>
        <taxon>Heterobranchia</taxon>
        <taxon>Euthyneura</taxon>
        <taxon>Tectipleura</taxon>
        <taxon>Aplysiida</taxon>
        <taxon>Aplysioidea</taxon>
        <taxon>Aplysiidae</taxon>
        <taxon>Aplysia</taxon>
    </lineage>
</organism>
<keyword evidence="3" id="KW-1185">Reference proteome</keyword>
<feature type="region of interest" description="Disordered" evidence="1">
    <location>
        <begin position="168"/>
        <end position="194"/>
    </location>
</feature>
<dbReference type="Proteomes" id="UP000694888">
    <property type="component" value="Unplaced"/>
</dbReference>
<dbReference type="Pfam" id="PF16213">
    <property type="entry name" value="DCB"/>
    <property type="match status" value="1"/>
</dbReference>
<protein>
    <submittedName>
        <fullName evidence="4">Brefeldin A-inhibited guanine nucleotide-exchange protein 3</fullName>
    </submittedName>
</protein>
<feature type="non-terminal residue" evidence="4">
    <location>
        <position position="194"/>
    </location>
</feature>
<dbReference type="GeneID" id="101864061"/>
<dbReference type="RefSeq" id="XP_005097140.2">
    <property type="nucleotide sequence ID" value="XM_005097083.3"/>
</dbReference>
<evidence type="ECO:0000256" key="1">
    <source>
        <dbReference type="SAM" id="MobiDB-lite"/>
    </source>
</evidence>
<name>A0ABM0JMG6_APLCA</name>
<sequence length="194" mass="21725">MSSQSHNMEDVLRQLSRDIITPKFASIKQTANEALELLQNEEKIKTIEAWELREICLQPLQLALESRAKKLGHTALAGIQVMFKDERFRSSIETNEEDKWLPSQVLTVLAITPNLAEDLQVEVIKLLLNMTVTASWCTSANTIIKISQKKSITTHRLHGQLPQLRDGAGGSAGCYGHHDQQVRGRPHREGGRPG</sequence>
<reference evidence="4" key="1">
    <citation type="submission" date="2025-08" db="UniProtKB">
        <authorList>
            <consortium name="RefSeq"/>
        </authorList>
    </citation>
    <scope>IDENTIFICATION</scope>
</reference>
<evidence type="ECO:0000259" key="2">
    <source>
        <dbReference type="Pfam" id="PF16213"/>
    </source>
</evidence>
<proteinExistence type="predicted"/>
<dbReference type="InterPro" id="IPR032629">
    <property type="entry name" value="DCB_dom"/>
</dbReference>
<evidence type="ECO:0000313" key="4">
    <source>
        <dbReference type="RefSeq" id="XP_005097140.2"/>
    </source>
</evidence>
<feature type="compositionally biased region" description="Basic and acidic residues" evidence="1">
    <location>
        <begin position="176"/>
        <end position="194"/>
    </location>
</feature>
<accession>A0ABM0JMG6</accession>